<feature type="region of interest" description="Disordered" evidence="1">
    <location>
        <begin position="2045"/>
        <end position="2064"/>
    </location>
</feature>
<feature type="compositionally biased region" description="Polar residues" evidence="1">
    <location>
        <begin position="2272"/>
        <end position="2286"/>
    </location>
</feature>
<dbReference type="InterPro" id="IPR036709">
    <property type="entry name" value="Autotransporte_beta_dom_sf"/>
</dbReference>
<organism evidence="2 3">
    <name type="scientific">Fluviibacter phosphoraccumulans</name>
    <dbReference type="NCBI Taxonomy" id="1751046"/>
    <lineage>
        <taxon>Bacteria</taxon>
        <taxon>Pseudomonadati</taxon>
        <taxon>Pseudomonadota</taxon>
        <taxon>Betaproteobacteria</taxon>
        <taxon>Rhodocyclales</taxon>
        <taxon>Fluviibacteraceae</taxon>
        <taxon>Fluviibacter</taxon>
    </lineage>
</organism>
<accession>A0A679HV26</accession>
<dbReference type="Proteomes" id="UP000463961">
    <property type="component" value="Chromosome"/>
</dbReference>
<keyword evidence="3" id="KW-1185">Reference proteome</keyword>
<feature type="compositionally biased region" description="Low complexity" evidence="1">
    <location>
        <begin position="2287"/>
        <end position="2298"/>
    </location>
</feature>
<dbReference type="InterPro" id="IPR005546">
    <property type="entry name" value="Autotransporte_beta"/>
</dbReference>
<sequence length="3769" mass="351596">MADNPTYYAQWGGGGATNVCIHYTTPAGIDPWYNGSIQYPTRVDGAIGTPNYSLPIVCGGDGAAGKNADSGGGSTGGYAGYVPLSISATLYNNKASTEDAIVYMSMGGWGGSGGDSDGWGQSASTGGTGAKGGDINLNFLPGSYASFNTNTATGGSSAVFIQSTGGSGGDGGSGGGNGGIAGVGGSVTINNQVNLSTNSYGIFAQSLGGWGGNGTNGNNSWWDGGNGGSGSAGGSGGSVSVTNSASITSYWGIPIFAQSVGGNGGNGGNGSGGWFGAGGAGGAGGYGGPGGAIAVTNSGMLYAPNMTGSYGIFAQSVGGGGGNAGATAGLNAIGASGGYAASASWVGVSNSAPIYLGGMSSVGIFAQSIGGGGGAGGMSIGMNAIGGSGGEGGSGNYVAVGNTGSIYTGGACYQIGTNGQCAGSVWYAASNAPITSGTNGGAFGILAQSIGGGGGSGGTGVAVGLGSTAGSSLGGSGGGGGNGGSVYVGNRGTIQTREINSAGILAQSIGGGGGSGGGALSVSVGLKTAFGASDGGDGGPGGNGGVVGVNCPNNSGIACAGINSWTTASVPNSGAFINTNAVGSPGILAQSIGGGGGNGGYAATFAASGDASVALAFGGSGGAGGYGSAVYASPAGVTLITTGSDSSGVQASSIGGGGGNGGQSIAGSVSGIFSLSSSMGGTGGSGGKGGTVNLVNASWINGQGYLVSPSSITTYGDRSYGLIAQSIGGGGGSGGASINAALAGGASISQSVGGEGGAGQQADTVYLWNDGTINTSGSAASALVAQSIGGGGGNGGYSLGASASMWTFGMSVGGSGGSGGTGSTVNVTNNGALTTTGGGAPVILAQSIGGGGGNGGATSSGGFYLYGNNTSIGGTGESGAAAGQVNVTNYGSITANNSTATTNPGGNNTGILAQSIGGGGGNGGYSYGYVEAMANTSMFIGGTGGAAGTGSIVNVWNMGSINIQGANSAGILAQSIGGAGGNGGTAITGSLSGGAGFTTSIGGDGGHGAYSNAVTVTSSGLISTWGSLSPGIALQSIAGSGGNGGLAVAGGISLDGNLNGGLGGAGGWGGWSGNVTADVNWQITTTGDQSPAILAQSMGGAGGNGGNAISGGISTALSGTFTVGGDGGGGGVSGNVAVNLTEDNPAGATYLISTNGLLSPAIVAQSIAGSGGNGGLSLAVSGSDSTSGSVSVGGSGALGGTSQAVDVNVAAGAFLLTSQAQSPGILAQSIGGTGGNGGLAGGSSASSWGAALNVGGTGGAAGDAGDVDVSNNGTIMSKSVLSPGILAQSVGGTGGNGGYSVGQGVYTSAGVTANIGGGGGVGGQGGTVTAINTGSITTSASQSSGIIAQSIGGSGGNGGLAAGGGLSQSASLTLNMGGSGGSGGQGLAVHVDNSGVISASGSNSLGVLAQSIGGSGGNGGNAIGWSVGSGTAFTANVGGAAGSGNLSSEVTVSNSNAVSTHGDQAAAIVAQSIGGTGGNGGNAVSGSFSADASGSVSVGGLGGSGGTAGDVRAALNYASSGKIYTISTNGQLSPGVLLQSIGGSGGNGGFSLADSESLGVSASVALGGTGGTGGTASTVEITTSGGANIATSGNQSAGIIAQSIGGNGGNGGAALAGTNSEEFTASASVGGSGGASGKSDAVTINLNNPSQGGYSISTKGLMSSGIIAQSISGQGGNGGTTISGSLSNSDNLTVTVSGSGGDAAHTTGTVFVQTGSNVSISTLQDQSIGILAQSIGGSGGNAGFAINGTASLAGSSASVSVGGSGGSGGKGNSATVNSNGAITTSGAMSSGLVVQSIGGGGGNGGSTLAASGAISKEEGSVFSVGVGGSGAAGGSGDSVTVTHVGNITTGGCDSTTTACDQSSGIIAQSIGGGGGNGGFSSALALQGLASLNLNVGGLGGSAGEGGSVTVQANMNKTTGTISTTGAFSNAVFAQSVGGGGGAGGFTDAVTVGMSSTTSESAELAAAVGGYGGGGGTSSSVIVTTGGVLKTEGSQSAAIYAQSVGGGGGKGGSSFSFYSSKTSTATTVAPIAASYGAGLMDIGSGGNSSSSSGNPLNPDNAPSLNKSSSEGFAIALSVGGYGGSGGHSADVTVTSASSISTTGDSSQGIFAQSVGGGGGSGGTSSSKSGSGSYVLSGSLGGFGGAGGWSGDVNVTASNAISTAGLYSAAIYAQSIGGGGGQGGSTSSSASSLGYAVALGVGGFGGSGNTGGNVTINNSAQLITESSNSAGIYAQSVGGGGGDGGSSLVSAKMPNPPASSLGLGSVKSFVGSLTSSSKGTADSDTPSNSAAGESASQKGSQAGGSDAGTAIGLSIGGYGGTGANAGLVSVTNSGQIATGTDPTTGKLATNAAGLANTADYSYAIFAQSVGGGGGFGGQSTSNSQTNQRSVSFAMGGGGAGGGSGNDVSVDNTGALQTNGSQASAIFAQSVGGGGGVGGDSDSTSNILAAKSAAFGLGGSGADGGSGGRVTVTSNTGAINTYGLASNGIFAQSVGGGGGNGGSSSTAVKLTASDIQNVVAETSATSSVLEASTTAGASIAVGLGGKGGSGGNGGEVSVSNFSKITTAADSSIGIFAQSVGGGGGSMGSNTNQILMATYSFSAQLGMTGTGGNGGNVSVGSRADISTSGPSAMGVFAQSLGGGGGVVNIVNTTSATSGDADLTVNLGARGGSDLMGGTVTLGSTDYPLIDWIATKGTSSVGLIGQSIGGGGGVALSNNMTSTSGSVEVTATLGAVADSNGASLGGNANVVNALSNASISTSGDNAPGMLLQSVGGGGGFAIFNNATSQITSLSENYVVGAQNGSTGNGSTISVQQNGSSISTLGANAIGVAGQSIGGGGGLVLANNASSGMSNETASENIRIGGSGSGNSNGGSVSMTVGSVINTGSSGSAGGANSIGIAAQSIGGGGGMLNSTFSAGTVSLNSIQIGGLSGVSGNGSNVSVTQSGAVTTYGPAAIGIVAQSVGGGGGYAALASLQGNTTISNPTNVTIGGSGAASGNGGDVSVTVSAPITTYGKNSVGVIAQSVGGGGGILLTSGMLGGVTPTFTAGNGNGGSVTVDVNAPIKIYGAGVYGVIAQSIGGGGGMVISENGVIAQSGKGGGEGGAVAVNVHSSIYVNGQTIEPGVTVTNSSSTAYGVYAKSIGTSDPAVTIAQGASVVAAGGASAVVVDGLVNSITNNGYVGVSNVSTDTAIEIHGAGGVTNIVNNGTLSGQIANADGSSISFTNAVGARMYLPSPINLGSGGVFTNAGYLQFSPQGQGIGASLNQIGTINQLNTGVLGVNFDHHGNAADLINVMSGSTYNLAGKIQPVLVNAGLIAPGSVQRTIVSNLGGSIVADELGVISTAIMNFGLNKQTNSITLTSTANFAPPGLSQFGSQVGHAIGQYQSAGSNAFFQAATAQLVTQPDVASLDQAYQGLAGTAIQSVPQVVYQAVSQGIGSYTDRMNDWRVSSATSKSSRQTALNQQTQRYASNMTNQSMVDAATDSGLISNDRSGPWISLFQSNVYSNSLADRIFGGSIAYEVESDSRDMLGGVGITMSQSGYSYNSAPTPITPGNSTNVGLSFYGIGRGENAYLSGIGYLGGGNSNFTRQLQTMNFYSSTNINIMSYVAAARVEAGYSFEPFRNEHSNMKITPFVAVQPTYIHQKGAQDNFSSMGLGTGFNYSANDNTAVPVFAGLELSGNHLTESGTRISPFIRASWMAETQQKGQMGASYSGQGVNIYFNGSPNLGNAMLYKVGSVFNGDEKVSGYITLDYDYGNASYAYRNYGITGGIKYAF</sequence>
<feature type="region of interest" description="Disordered" evidence="1">
    <location>
        <begin position="2272"/>
        <end position="2303"/>
    </location>
</feature>
<dbReference type="PROSITE" id="PS51208">
    <property type="entry name" value="AUTOTRANSPORTER"/>
    <property type="match status" value="1"/>
</dbReference>
<feature type="compositionally biased region" description="Low complexity" evidence="1">
    <location>
        <begin position="2376"/>
        <end position="2385"/>
    </location>
</feature>
<feature type="compositionally biased region" description="Polar residues" evidence="1">
    <location>
        <begin position="2403"/>
        <end position="2412"/>
    </location>
</feature>
<feature type="compositionally biased region" description="Polar residues" evidence="1">
    <location>
        <begin position="2054"/>
        <end position="2064"/>
    </location>
</feature>
<gene>
    <name evidence="2" type="ORF">ICHIAU1_17380</name>
</gene>
<dbReference type="SUPFAM" id="SSF103515">
    <property type="entry name" value="Autotransporter"/>
    <property type="match status" value="1"/>
</dbReference>
<feature type="region of interest" description="Disordered" evidence="1">
    <location>
        <begin position="2373"/>
        <end position="2412"/>
    </location>
</feature>
<name>A0A679HV26_9RHOO</name>
<dbReference type="EMBL" id="AP022345">
    <property type="protein sequence ID" value="BBU69455.1"/>
    <property type="molecule type" value="Genomic_DNA"/>
</dbReference>
<dbReference type="SMART" id="SM00869">
    <property type="entry name" value="Autotransporter"/>
    <property type="match status" value="1"/>
</dbReference>
<feature type="compositionally biased region" description="Gly residues" evidence="1">
    <location>
        <begin position="2392"/>
        <end position="2402"/>
    </location>
</feature>
<evidence type="ECO:0000313" key="2">
    <source>
        <dbReference type="EMBL" id="BBU69455.1"/>
    </source>
</evidence>
<protein>
    <submittedName>
        <fullName evidence="2">Uncharacterized protein</fullName>
    </submittedName>
</protein>
<evidence type="ECO:0000313" key="3">
    <source>
        <dbReference type="Proteomes" id="UP000463961"/>
    </source>
</evidence>
<evidence type="ECO:0000256" key="1">
    <source>
        <dbReference type="SAM" id="MobiDB-lite"/>
    </source>
</evidence>
<reference evidence="3" key="1">
    <citation type="submission" date="2020-01" db="EMBL/GenBank/DDBJ databases">
        <title>Phosphoaccumulans saitamaens gen. nov., sp. nov., a polyphosphate accumulating bacterium isolated from surface river water.</title>
        <authorList>
            <person name="Watanabe K."/>
            <person name="Suda W."/>
        </authorList>
    </citation>
    <scope>NUCLEOTIDE SEQUENCE [LARGE SCALE GENOMIC DNA]</scope>
    <source>
        <strain evidence="3">ICHIAU1</strain>
    </source>
</reference>
<proteinExistence type="predicted"/>